<dbReference type="Proteomes" id="UP001150581">
    <property type="component" value="Unassembled WGS sequence"/>
</dbReference>
<evidence type="ECO:0000313" key="1">
    <source>
        <dbReference type="EMBL" id="KAJ1893700.1"/>
    </source>
</evidence>
<reference evidence="1" key="1">
    <citation type="submission" date="2022-07" db="EMBL/GenBank/DDBJ databases">
        <title>Phylogenomic reconstructions and comparative analyses of Kickxellomycotina fungi.</title>
        <authorList>
            <person name="Reynolds N.K."/>
            <person name="Stajich J.E."/>
            <person name="Barry K."/>
            <person name="Grigoriev I.V."/>
            <person name="Crous P."/>
            <person name="Smith M.E."/>
        </authorList>
    </citation>
    <scope>NUCLEOTIDE SEQUENCE</scope>
    <source>
        <strain evidence="1">Benny 63K</strain>
    </source>
</reference>
<protein>
    <submittedName>
        <fullName evidence="1">DNA damage-inducible protein 1</fullName>
    </submittedName>
</protein>
<comment type="caution">
    <text evidence="1">The sequence shown here is derived from an EMBL/GenBank/DDBJ whole genome shotgun (WGS) entry which is preliminary data.</text>
</comment>
<name>A0ACC1IDU3_9FUNG</name>
<feature type="non-terminal residue" evidence="1">
    <location>
        <position position="247"/>
    </location>
</feature>
<evidence type="ECO:0000313" key="2">
    <source>
        <dbReference type="Proteomes" id="UP001150581"/>
    </source>
</evidence>
<accession>A0ACC1IDU3</accession>
<gene>
    <name evidence="1" type="primary">DDI1_2</name>
    <name evidence="1" type="ORF">LPJ66_005605</name>
</gene>
<sequence>MRLTITQLPDKIEEFEVSDSLELGDLRALLELNFDIPADRQRLHYNGKPLDGNSKTLQEHAIDDHSMIYISDNAQYQQQQQQQQVATSSSGLSPQMEAHRQQVLQNPQLMEQLRQTHPEIAQAVQNNPSEFARLMGVLQQQQQAMQNERQRELANLEADLFDVESQRRIEEMIRQENVMKNMETALELNPESFASVSMLYISVIVNGTPIKALVDSGAQATIMSHSCAERCGIMRLIDTRFAGEARG</sequence>
<proteinExistence type="predicted"/>
<keyword evidence="2" id="KW-1185">Reference proteome</keyword>
<dbReference type="EMBL" id="JANBPG010000798">
    <property type="protein sequence ID" value="KAJ1893700.1"/>
    <property type="molecule type" value="Genomic_DNA"/>
</dbReference>
<organism evidence="1 2">
    <name type="scientific">Kickxella alabastrina</name>
    <dbReference type="NCBI Taxonomy" id="61397"/>
    <lineage>
        <taxon>Eukaryota</taxon>
        <taxon>Fungi</taxon>
        <taxon>Fungi incertae sedis</taxon>
        <taxon>Zoopagomycota</taxon>
        <taxon>Kickxellomycotina</taxon>
        <taxon>Kickxellomycetes</taxon>
        <taxon>Kickxellales</taxon>
        <taxon>Kickxellaceae</taxon>
        <taxon>Kickxella</taxon>
    </lineage>
</organism>